<protein>
    <submittedName>
        <fullName evidence="2">Uncharacterized protein</fullName>
    </submittedName>
</protein>
<keyword evidence="1" id="KW-1133">Transmembrane helix</keyword>
<dbReference type="Proteomes" id="UP000647241">
    <property type="component" value="Unassembled WGS sequence"/>
</dbReference>
<organism evidence="2 3">
    <name type="scientific">Edaphobacter dinghuensis</name>
    <dbReference type="NCBI Taxonomy" id="1560005"/>
    <lineage>
        <taxon>Bacteria</taxon>
        <taxon>Pseudomonadati</taxon>
        <taxon>Acidobacteriota</taxon>
        <taxon>Terriglobia</taxon>
        <taxon>Terriglobales</taxon>
        <taxon>Acidobacteriaceae</taxon>
        <taxon>Edaphobacter</taxon>
    </lineage>
</organism>
<reference evidence="2" key="1">
    <citation type="journal article" date="2014" name="Int. J. Syst. Evol. Microbiol.">
        <title>Complete genome sequence of Corynebacterium casei LMG S-19264T (=DSM 44701T), isolated from a smear-ripened cheese.</title>
        <authorList>
            <consortium name="US DOE Joint Genome Institute (JGI-PGF)"/>
            <person name="Walter F."/>
            <person name="Albersmeier A."/>
            <person name="Kalinowski J."/>
            <person name="Ruckert C."/>
        </authorList>
    </citation>
    <scope>NUCLEOTIDE SEQUENCE</scope>
    <source>
        <strain evidence="2">CGMCC 1.12997</strain>
    </source>
</reference>
<sequence length="109" mass="11729">MPEYAKDVMLALLGASVGLAGLLLVVAGFVFAQAGSFPPETTDDETIERYELAGKIGLVPFGLSLAEAGLCLIWLLQPSPSVYTTAVTWFFVLLVLTALYGFVLLLRYL</sequence>
<evidence type="ECO:0000313" key="3">
    <source>
        <dbReference type="Proteomes" id="UP000647241"/>
    </source>
</evidence>
<accession>A0A917LYT7</accession>
<name>A0A917LYT7_9BACT</name>
<feature type="transmembrane region" description="Helical" evidence="1">
    <location>
        <begin position="88"/>
        <end position="108"/>
    </location>
</feature>
<comment type="caution">
    <text evidence="2">The sequence shown here is derived from an EMBL/GenBank/DDBJ whole genome shotgun (WGS) entry which is preliminary data.</text>
</comment>
<keyword evidence="1" id="KW-0812">Transmembrane</keyword>
<proteinExistence type="predicted"/>
<dbReference type="RefSeq" id="WP_188552536.1">
    <property type="nucleotide sequence ID" value="NZ_BMGT01000001.1"/>
</dbReference>
<evidence type="ECO:0000256" key="1">
    <source>
        <dbReference type="SAM" id="Phobius"/>
    </source>
</evidence>
<keyword evidence="3" id="KW-1185">Reference proteome</keyword>
<reference evidence="2" key="2">
    <citation type="submission" date="2020-09" db="EMBL/GenBank/DDBJ databases">
        <authorList>
            <person name="Sun Q."/>
            <person name="Zhou Y."/>
        </authorList>
    </citation>
    <scope>NUCLEOTIDE SEQUENCE</scope>
    <source>
        <strain evidence="2">CGMCC 1.12997</strain>
    </source>
</reference>
<dbReference type="AlphaFoldDB" id="A0A917LYT7"/>
<feature type="transmembrane region" description="Helical" evidence="1">
    <location>
        <begin position="56"/>
        <end position="76"/>
    </location>
</feature>
<keyword evidence="1" id="KW-0472">Membrane</keyword>
<gene>
    <name evidence="2" type="ORF">GCM10011585_04800</name>
</gene>
<evidence type="ECO:0000313" key="2">
    <source>
        <dbReference type="EMBL" id="GGG66032.1"/>
    </source>
</evidence>
<dbReference type="EMBL" id="BMGT01000001">
    <property type="protein sequence ID" value="GGG66032.1"/>
    <property type="molecule type" value="Genomic_DNA"/>
</dbReference>